<sequence>MLNEKLKINTMLSFTFIILMIGASIQFVLPLHLVNPYEYFYGAELKEFQIYQIFFGGVLLPLLSLTVGYFVTVREDIIKPLIISVLILFMISLVLNGQDVLFLACVSGLVILLYRNRSILLTLATIAVLVVTHIFINVVLKALSALQTNNIVYSAIQKFNDYVSIFRTGDVIEYARLNLSTIVELPLFVLLVFISIPFALIGSLIARVKIEEVLPKYMQAALIVVFLIGGLVIKMIEVLSVGSMSSTIIGEYIGGPMIAVGMFLSIWALSQNLPENVLKRFNHHGKYSVIYYLVFAIIMGIIFYGIGFNLYGEVQVITAIGISSVVTLSTLLVSQILTKY</sequence>
<keyword evidence="4" id="KW-1185">Reference proteome</keyword>
<name>A0A6V7R758_9BACL</name>
<feature type="transmembrane region" description="Helical" evidence="1">
    <location>
        <begin position="289"/>
        <end position="311"/>
    </location>
</feature>
<dbReference type="InterPro" id="IPR007349">
    <property type="entry name" value="DUF418"/>
</dbReference>
<feature type="transmembrane region" description="Helical" evidence="1">
    <location>
        <begin position="12"/>
        <end position="33"/>
    </location>
</feature>
<feature type="transmembrane region" description="Helical" evidence="1">
    <location>
        <begin position="185"/>
        <end position="205"/>
    </location>
</feature>
<proteinExistence type="predicted"/>
<feature type="transmembrane region" description="Helical" evidence="1">
    <location>
        <begin position="85"/>
        <end position="113"/>
    </location>
</feature>
<feature type="domain" description="DUF418" evidence="2">
    <location>
        <begin position="222"/>
        <end position="339"/>
    </location>
</feature>
<protein>
    <recommendedName>
        <fullName evidence="2">DUF418 domain-containing protein</fullName>
    </recommendedName>
</protein>
<accession>A0A6V7R758</accession>
<feature type="transmembrane region" description="Helical" evidence="1">
    <location>
        <begin position="53"/>
        <end position="73"/>
    </location>
</feature>
<feature type="transmembrane region" description="Helical" evidence="1">
    <location>
        <begin position="316"/>
        <end position="337"/>
    </location>
</feature>
<keyword evidence="1" id="KW-0472">Membrane</keyword>
<feature type="transmembrane region" description="Helical" evidence="1">
    <location>
        <begin position="217"/>
        <end position="236"/>
    </location>
</feature>
<dbReference type="RefSeq" id="WP_186085465.1">
    <property type="nucleotide sequence ID" value="NZ_BMDB01000001.1"/>
</dbReference>
<evidence type="ECO:0000313" key="3">
    <source>
        <dbReference type="EMBL" id="CAD2072874.1"/>
    </source>
</evidence>
<organism evidence="3 4">
    <name type="scientific">Phocicoccus schoeneichii</name>
    <dbReference type="NCBI Taxonomy" id="1812261"/>
    <lineage>
        <taxon>Bacteria</taxon>
        <taxon>Bacillati</taxon>
        <taxon>Bacillota</taxon>
        <taxon>Bacilli</taxon>
        <taxon>Bacillales</taxon>
        <taxon>Salinicoccaceae</taxon>
        <taxon>Phocicoccus</taxon>
    </lineage>
</organism>
<dbReference type="EMBL" id="CAJEWE010000006">
    <property type="protein sequence ID" value="CAD2072874.1"/>
    <property type="molecule type" value="Genomic_DNA"/>
</dbReference>
<reference evidence="3 4" key="1">
    <citation type="submission" date="2020-07" db="EMBL/GenBank/DDBJ databases">
        <authorList>
            <person name="Criscuolo A."/>
        </authorList>
    </citation>
    <scope>NUCLEOTIDE SEQUENCE [LARGE SCALE GENOMIC DNA]</scope>
    <source>
        <strain evidence="4">CIP 111030</strain>
    </source>
</reference>
<dbReference type="Pfam" id="PF04235">
    <property type="entry name" value="DUF418"/>
    <property type="match status" value="1"/>
</dbReference>
<gene>
    <name evidence="3" type="ORF">JEOSCH030_00467</name>
</gene>
<evidence type="ECO:0000256" key="1">
    <source>
        <dbReference type="SAM" id="Phobius"/>
    </source>
</evidence>
<keyword evidence="1" id="KW-1133">Transmembrane helix</keyword>
<feature type="transmembrane region" description="Helical" evidence="1">
    <location>
        <begin position="119"/>
        <end position="140"/>
    </location>
</feature>
<dbReference type="AlphaFoldDB" id="A0A6V7R758"/>
<feature type="transmembrane region" description="Helical" evidence="1">
    <location>
        <begin position="248"/>
        <end position="269"/>
    </location>
</feature>
<evidence type="ECO:0000259" key="2">
    <source>
        <dbReference type="Pfam" id="PF04235"/>
    </source>
</evidence>
<keyword evidence="1" id="KW-0812">Transmembrane</keyword>
<evidence type="ECO:0000313" key="4">
    <source>
        <dbReference type="Proteomes" id="UP000521032"/>
    </source>
</evidence>
<comment type="caution">
    <text evidence="3">The sequence shown here is derived from an EMBL/GenBank/DDBJ whole genome shotgun (WGS) entry which is preliminary data.</text>
</comment>
<dbReference type="Proteomes" id="UP000521032">
    <property type="component" value="Unassembled WGS sequence"/>
</dbReference>